<dbReference type="CDD" id="cd03034">
    <property type="entry name" value="ArsC_ArsC"/>
    <property type="match status" value="1"/>
</dbReference>
<keyword evidence="2 4" id="KW-0560">Oxidoreductase</keyword>
<dbReference type="PANTHER" id="PTHR30041">
    <property type="entry name" value="ARSENATE REDUCTASE"/>
    <property type="match status" value="1"/>
</dbReference>
<accession>A0AAW8QZW0</accession>
<dbReference type="SUPFAM" id="SSF52833">
    <property type="entry name" value="Thioredoxin-like"/>
    <property type="match status" value="1"/>
</dbReference>
<dbReference type="PROSITE" id="PS51353">
    <property type="entry name" value="ARSC"/>
    <property type="match status" value="1"/>
</dbReference>
<reference evidence="5 6" key="1">
    <citation type="submission" date="2023-09" db="EMBL/GenBank/DDBJ databases">
        <authorList>
            <person name="Rey-Velasco X."/>
        </authorList>
    </citation>
    <scope>NUCLEOTIDE SEQUENCE [LARGE SCALE GENOMIC DNA]</scope>
    <source>
        <strain evidence="5 6">W409</strain>
    </source>
</reference>
<gene>
    <name evidence="5" type="primary">arsC</name>
    <name evidence="5" type="ORF">RM544_02500</name>
</gene>
<dbReference type="InterPro" id="IPR006659">
    <property type="entry name" value="Arsenate_reductase"/>
</dbReference>
<keyword evidence="6" id="KW-1185">Reference proteome</keyword>
<name>A0AAW8QZW0_9ALTE</name>
<dbReference type="AlphaFoldDB" id="A0AAW8QZW0"/>
<protein>
    <recommendedName>
        <fullName evidence="4">Arsenate reductase</fullName>
        <ecNumber evidence="4">1.20.4.1</ecNumber>
    </recommendedName>
</protein>
<dbReference type="GO" id="GO:0008794">
    <property type="term" value="F:arsenate reductase (glutaredoxin) activity"/>
    <property type="evidence" value="ECO:0007669"/>
    <property type="project" value="UniProtKB-UniRule"/>
</dbReference>
<dbReference type="PANTHER" id="PTHR30041:SF4">
    <property type="entry name" value="ARSENATE REDUCTASE"/>
    <property type="match status" value="1"/>
</dbReference>
<evidence type="ECO:0000256" key="2">
    <source>
        <dbReference type="ARBA" id="ARBA00023002"/>
    </source>
</evidence>
<dbReference type="Gene3D" id="3.40.30.10">
    <property type="entry name" value="Glutaredoxin"/>
    <property type="match status" value="1"/>
</dbReference>
<dbReference type="Pfam" id="PF03960">
    <property type="entry name" value="ArsC"/>
    <property type="match status" value="1"/>
</dbReference>
<evidence type="ECO:0000256" key="4">
    <source>
        <dbReference type="RuleBase" id="RU362029"/>
    </source>
</evidence>
<dbReference type="InterPro" id="IPR036249">
    <property type="entry name" value="Thioredoxin-like_sf"/>
</dbReference>
<dbReference type="NCBIfam" id="TIGR00014">
    <property type="entry name" value="arsC"/>
    <property type="match status" value="1"/>
</dbReference>
<organism evidence="5 6">
    <name type="scientific">Brumicola blandensis</name>
    <dbReference type="NCBI Taxonomy" id="3075611"/>
    <lineage>
        <taxon>Bacteria</taxon>
        <taxon>Pseudomonadati</taxon>
        <taxon>Pseudomonadota</taxon>
        <taxon>Gammaproteobacteria</taxon>
        <taxon>Alteromonadales</taxon>
        <taxon>Alteromonadaceae</taxon>
        <taxon>Brumicola</taxon>
    </lineage>
</organism>
<evidence type="ECO:0000256" key="1">
    <source>
        <dbReference type="ARBA" id="ARBA00007198"/>
    </source>
</evidence>
<dbReference type="InterPro" id="IPR006660">
    <property type="entry name" value="Arsenate_reductase-like"/>
</dbReference>
<comment type="caution">
    <text evidence="5">The sequence shown here is derived from an EMBL/GenBank/DDBJ whole genome shotgun (WGS) entry which is preliminary data.</text>
</comment>
<dbReference type="RefSeq" id="WP_311360197.1">
    <property type="nucleotide sequence ID" value="NZ_JAVRIE010000001.1"/>
</dbReference>
<dbReference type="Proteomes" id="UP001249020">
    <property type="component" value="Unassembled WGS sequence"/>
</dbReference>
<dbReference type="EC" id="1.20.4.1" evidence="4"/>
<dbReference type="EMBL" id="JAVRIE010000001">
    <property type="protein sequence ID" value="MDT0581395.1"/>
    <property type="molecule type" value="Genomic_DNA"/>
</dbReference>
<proteinExistence type="inferred from homology"/>
<evidence type="ECO:0000256" key="3">
    <source>
        <dbReference type="PROSITE-ProRule" id="PRU01282"/>
    </source>
</evidence>
<comment type="catalytic activity">
    <reaction evidence="4">
        <text>[glutaredoxin]-dithiol + arsenate + glutathione + H(+) = glutathionyl-S-S-[glutaredoxin] + arsenite + H2O</text>
        <dbReference type="Rhea" id="RHEA:22016"/>
        <dbReference type="Rhea" id="RHEA-COMP:10729"/>
        <dbReference type="Rhea" id="RHEA-COMP:17668"/>
        <dbReference type="ChEBI" id="CHEBI:15377"/>
        <dbReference type="ChEBI" id="CHEBI:15378"/>
        <dbReference type="ChEBI" id="CHEBI:29242"/>
        <dbReference type="ChEBI" id="CHEBI:29950"/>
        <dbReference type="ChEBI" id="CHEBI:48597"/>
        <dbReference type="ChEBI" id="CHEBI:57925"/>
        <dbReference type="ChEBI" id="CHEBI:146199"/>
        <dbReference type="EC" id="1.20.4.1"/>
    </reaction>
</comment>
<evidence type="ECO:0000313" key="5">
    <source>
        <dbReference type="EMBL" id="MDT0581395.1"/>
    </source>
</evidence>
<comment type="similarity">
    <text evidence="1 3 4">Belongs to the ArsC family.</text>
</comment>
<evidence type="ECO:0000313" key="6">
    <source>
        <dbReference type="Proteomes" id="UP001249020"/>
    </source>
</evidence>
<sequence>MANFTLLHNPRCSKSRQAVDYISQTGLEVDIREYLKVPLTLEEIKTLFNALNIDNAIDMIRTKEKEFKEAGLSKDSENQQIFEAIAKYPKLLERPILSNDKDAAIGRPLENIVQCIAKTQ</sequence>